<keyword evidence="3" id="KW-1185">Reference proteome</keyword>
<dbReference type="RefSeq" id="WP_387885270.1">
    <property type="nucleotide sequence ID" value="NZ_JBIAWJ010000003.1"/>
</dbReference>
<sequence length="94" mass="10962">MGMEKIQYLAQAYFHQDYDLEAENPIQVLTEFRDAEPPEVVEELRDAMERVLTSGVCEEELTALWLDRAGACYDPRQDGMEMSVWFRQMIDALL</sequence>
<feature type="domain" description="CdiI immunity protein" evidence="1">
    <location>
        <begin position="4"/>
        <end position="89"/>
    </location>
</feature>
<dbReference type="Proteomes" id="UP001602058">
    <property type="component" value="Unassembled WGS sequence"/>
</dbReference>
<proteinExistence type="predicted"/>
<comment type="caution">
    <text evidence="2">The sequence shown here is derived from an EMBL/GenBank/DDBJ whole genome shotgun (WGS) entry which is preliminary data.</text>
</comment>
<accession>A0ABW6UCX9</accession>
<evidence type="ECO:0000313" key="3">
    <source>
        <dbReference type="Proteomes" id="UP001602058"/>
    </source>
</evidence>
<protein>
    <submittedName>
        <fullName evidence="2">Contact-dependent growth inhibition system immunity protein</fullName>
    </submittedName>
</protein>
<gene>
    <name evidence="2" type="ORF">ACFY1D_07515</name>
</gene>
<dbReference type="EMBL" id="JBIAWJ010000003">
    <property type="protein sequence ID" value="MFF4521290.1"/>
    <property type="molecule type" value="Genomic_DNA"/>
</dbReference>
<dbReference type="Pfam" id="PF18593">
    <property type="entry name" value="CdiI_2"/>
    <property type="match status" value="1"/>
</dbReference>
<dbReference type="CDD" id="cd20687">
    <property type="entry name" value="CdiI_Ykris-like"/>
    <property type="match status" value="1"/>
</dbReference>
<evidence type="ECO:0000259" key="1">
    <source>
        <dbReference type="Pfam" id="PF18593"/>
    </source>
</evidence>
<organism evidence="2 3">
    <name type="scientific">Streptomyces bluensis</name>
    <dbReference type="NCBI Taxonomy" id="33897"/>
    <lineage>
        <taxon>Bacteria</taxon>
        <taxon>Bacillati</taxon>
        <taxon>Actinomycetota</taxon>
        <taxon>Actinomycetes</taxon>
        <taxon>Kitasatosporales</taxon>
        <taxon>Streptomycetaceae</taxon>
        <taxon>Streptomyces</taxon>
    </lineage>
</organism>
<name>A0ABW6UCX9_9ACTN</name>
<reference evidence="2 3" key="1">
    <citation type="submission" date="2024-10" db="EMBL/GenBank/DDBJ databases">
        <title>The Natural Products Discovery Center: Release of the First 8490 Sequenced Strains for Exploring Actinobacteria Biosynthetic Diversity.</title>
        <authorList>
            <person name="Kalkreuter E."/>
            <person name="Kautsar S.A."/>
            <person name="Yang D."/>
            <person name="Bader C.D."/>
            <person name="Teijaro C.N."/>
            <person name="Fluegel L."/>
            <person name="Davis C.M."/>
            <person name="Simpson J.R."/>
            <person name="Lauterbach L."/>
            <person name="Steele A.D."/>
            <person name="Gui C."/>
            <person name="Meng S."/>
            <person name="Li G."/>
            <person name="Viehrig K."/>
            <person name="Ye F."/>
            <person name="Su P."/>
            <person name="Kiefer A.F."/>
            <person name="Nichols A."/>
            <person name="Cepeda A.J."/>
            <person name="Yan W."/>
            <person name="Fan B."/>
            <person name="Jiang Y."/>
            <person name="Adhikari A."/>
            <person name="Zheng C.-J."/>
            <person name="Schuster L."/>
            <person name="Cowan T.M."/>
            <person name="Smanski M.J."/>
            <person name="Chevrette M.G."/>
            <person name="De Carvalho L.P.S."/>
            <person name="Shen B."/>
        </authorList>
    </citation>
    <scope>NUCLEOTIDE SEQUENCE [LARGE SCALE GENOMIC DNA]</scope>
    <source>
        <strain evidence="2 3">NPDC001390</strain>
    </source>
</reference>
<evidence type="ECO:0000313" key="2">
    <source>
        <dbReference type="EMBL" id="MFF4521290.1"/>
    </source>
</evidence>
<dbReference type="InterPro" id="IPR041129">
    <property type="entry name" value="CdiI_2"/>
</dbReference>